<dbReference type="GO" id="GO:0016987">
    <property type="term" value="F:sigma factor activity"/>
    <property type="evidence" value="ECO:0007669"/>
    <property type="project" value="UniProtKB-KW"/>
</dbReference>
<keyword evidence="3" id="KW-0731">Sigma factor</keyword>
<organism evidence="8 9">
    <name type="scientific">Fibrella aquatilis</name>
    <dbReference type="NCBI Taxonomy" id="2817059"/>
    <lineage>
        <taxon>Bacteria</taxon>
        <taxon>Pseudomonadati</taxon>
        <taxon>Bacteroidota</taxon>
        <taxon>Cytophagia</taxon>
        <taxon>Cytophagales</taxon>
        <taxon>Spirosomataceae</taxon>
        <taxon>Fibrella</taxon>
    </lineage>
</organism>
<evidence type="ECO:0000256" key="2">
    <source>
        <dbReference type="ARBA" id="ARBA00023015"/>
    </source>
</evidence>
<dbReference type="AlphaFoldDB" id="A0A939G3E8"/>
<feature type="domain" description="RNA polymerase sigma-70 region 2" evidence="6">
    <location>
        <begin position="27"/>
        <end position="93"/>
    </location>
</feature>
<evidence type="ECO:0000256" key="4">
    <source>
        <dbReference type="ARBA" id="ARBA00023125"/>
    </source>
</evidence>
<evidence type="ECO:0000256" key="5">
    <source>
        <dbReference type="ARBA" id="ARBA00023163"/>
    </source>
</evidence>
<keyword evidence="5" id="KW-0804">Transcription</keyword>
<evidence type="ECO:0000313" key="9">
    <source>
        <dbReference type="Proteomes" id="UP000664795"/>
    </source>
</evidence>
<dbReference type="Proteomes" id="UP000664795">
    <property type="component" value="Unassembled WGS sequence"/>
</dbReference>
<dbReference type="Pfam" id="PF04542">
    <property type="entry name" value="Sigma70_r2"/>
    <property type="match status" value="1"/>
</dbReference>
<protein>
    <submittedName>
        <fullName evidence="8">RNA polymerase sigma factor</fullName>
    </submittedName>
</protein>
<dbReference type="PANTHER" id="PTHR43133:SF8">
    <property type="entry name" value="RNA POLYMERASE SIGMA FACTOR HI_1459-RELATED"/>
    <property type="match status" value="1"/>
</dbReference>
<dbReference type="Gene3D" id="1.10.1740.10">
    <property type="match status" value="1"/>
</dbReference>
<dbReference type="SUPFAM" id="SSF88946">
    <property type="entry name" value="Sigma2 domain of RNA polymerase sigma factors"/>
    <property type="match status" value="1"/>
</dbReference>
<dbReference type="GO" id="GO:0006352">
    <property type="term" value="P:DNA-templated transcription initiation"/>
    <property type="evidence" value="ECO:0007669"/>
    <property type="project" value="InterPro"/>
</dbReference>
<dbReference type="PANTHER" id="PTHR43133">
    <property type="entry name" value="RNA POLYMERASE ECF-TYPE SIGMA FACTO"/>
    <property type="match status" value="1"/>
</dbReference>
<evidence type="ECO:0000259" key="7">
    <source>
        <dbReference type="Pfam" id="PF08281"/>
    </source>
</evidence>
<dbReference type="InterPro" id="IPR014284">
    <property type="entry name" value="RNA_pol_sigma-70_dom"/>
</dbReference>
<evidence type="ECO:0000259" key="6">
    <source>
        <dbReference type="Pfam" id="PF04542"/>
    </source>
</evidence>
<evidence type="ECO:0000313" key="8">
    <source>
        <dbReference type="EMBL" id="MBO0930478.1"/>
    </source>
</evidence>
<keyword evidence="2" id="KW-0805">Transcription regulation</keyword>
<accession>A0A939G3E8</accession>
<proteinExistence type="inferred from homology"/>
<dbReference type="Pfam" id="PF08281">
    <property type="entry name" value="Sigma70_r4_2"/>
    <property type="match status" value="1"/>
</dbReference>
<sequence>MTAPQLRDEELIRLFLSTHQNEYFETIYHRYVNKVYRRCYSLTKCTAKAEDYTQDIFLRVHANLNGFKERSSFSTWLYSISYNYCMDQIRLNHRLNTVTIDEDMAHTIADEGDAEFHEEQLQTLQLAIQTISTDEVTLLRLKYEQDLDIKEIAKQYNLKDSAVKMRLKRTRDKLRTQYTYRLDF</sequence>
<dbReference type="EMBL" id="JAFMYU010000003">
    <property type="protein sequence ID" value="MBO0930478.1"/>
    <property type="molecule type" value="Genomic_DNA"/>
</dbReference>
<dbReference type="GO" id="GO:0003677">
    <property type="term" value="F:DNA binding"/>
    <property type="evidence" value="ECO:0007669"/>
    <property type="project" value="UniProtKB-KW"/>
</dbReference>
<comment type="caution">
    <text evidence="8">The sequence shown here is derived from an EMBL/GenBank/DDBJ whole genome shotgun (WGS) entry which is preliminary data.</text>
</comment>
<reference evidence="8 9" key="1">
    <citation type="submission" date="2021-03" db="EMBL/GenBank/DDBJ databases">
        <title>Fibrella sp. HMF5036 genome sequencing and assembly.</title>
        <authorList>
            <person name="Kang H."/>
            <person name="Kim H."/>
            <person name="Bae S."/>
            <person name="Joh K."/>
        </authorList>
    </citation>
    <scope>NUCLEOTIDE SEQUENCE [LARGE SCALE GENOMIC DNA]</scope>
    <source>
        <strain evidence="8 9">HMF5036</strain>
    </source>
</reference>
<keyword evidence="4" id="KW-0238">DNA-binding</keyword>
<dbReference type="SUPFAM" id="SSF88659">
    <property type="entry name" value="Sigma3 and sigma4 domains of RNA polymerase sigma factors"/>
    <property type="match status" value="1"/>
</dbReference>
<dbReference type="Gene3D" id="1.10.10.10">
    <property type="entry name" value="Winged helix-like DNA-binding domain superfamily/Winged helix DNA-binding domain"/>
    <property type="match status" value="1"/>
</dbReference>
<dbReference type="InterPro" id="IPR039425">
    <property type="entry name" value="RNA_pol_sigma-70-like"/>
</dbReference>
<keyword evidence="9" id="KW-1185">Reference proteome</keyword>
<dbReference type="InterPro" id="IPR013324">
    <property type="entry name" value="RNA_pol_sigma_r3/r4-like"/>
</dbReference>
<dbReference type="InterPro" id="IPR036388">
    <property type="entry name" value="WH-like_DNA-bd_sf"/>
</dbReference>
<evidence type="ECO:0000256" key="1">
    <source>
        <dbReference type="ARBA" id="ARBA00010641"/>
    </source>
</evidence>
<feature type="domain" description="RNA polymerase sigma factor 70 region 4 type 2" evidence="7">
    <location>
        <begin position="122"/>
        <end position="174"/>
    </location>
</feature>
<gene>
    <name evidence="8" type="ORF">J2I48_05705</name>
</gene>
<dbReference type="NCBIfam" id="TIGR02937">
    <property type="entry name" value="sigma70-ECF"/>
    <property type="match status" value="1"/>
</dbReference>
<dbReference type="InterPro" id="IPR013249">
    <property type="entry name" value="RNA_pol_sigma70_r4_t2"/>
</dbReference>
<name>A0A939G3E8_9BACT</name>
<comment type="similarity">
    <text evidence="1">Belongs to the sigma-70 factor family. ECF subfamily.</text>
</comment>
<evidence type="ECO:0000256" key="3">
    <source>
        <dbReference type="ARBA" id="ARBA00023082"/>
    </source>
</evidence>
<dbReference type="InterPro" id="IPR007627">
    <property type="entry name" value="RNA_pol_sigma70_r2"/>
</dbReference>
<dbReference type="RefSeq" id="WP_207334439.1">
    <property type="nucleotide sequence ID" value="NZ_JAFMYU010000003.1"/>
</dbReference>
<dbReference type="InterPro" id="IPR013325">
    <property type="entry name" value="RNA_pol_sigma_r2"/>
</dbReference>